<proteinExistence type="predicted"/>
<evidence type="ECO:0000313" key="2">
    <source>
        <dbReference type="Proteomes" id="UP001152607"/>
    </source>
</evidence>
<reference evidence="1" key="1">
    <citation type="submission" date="2023-01" db="EMBL/GenBank/DDBJ databases">
        <authorList>
            <person name="Van Ghelder C."/>
            <person name="Rancurel C."/>
        </authorList>
    </citation>
    <scope>NUCLEOTIDE SEQUENCE</scope>
    <source>
        <strain evidence="1">CNCM I-4278</strain>
    </source>
</reference>
<dbReference type="Proteomes" id="UP001152607">
    <property type="component" value="Unassembled WGS sequence"/>
</dbReference>
<comment type="caution">
    <text evidence="1">The sequence shown here is derived from an EMBL/GenBank/DDBJ whole genome shotgun (WGS) entry which is preliminary data.</text>
</comment>
<protein>
    <submittedName>
        <fullName evidence="1">Uncharacterized protein</fullName>
    </submittedName>
</protein>
<accession>A0A9W4XTZ6</accession>
<sequence>MFSPCALPVQQQQILLRAIVTSCTAALRGRATASHLPPTNNFMSHLFANLRLVLPAPRSHFISSSPSSETAGPNRVVCSHVISAASPF</sequence>
<evidence type="ECO:0000313" key="1">
    <source>
        <dbReference type="EMBL" id="CAI6337551.1"/>
    </source>
</evidence>
<dbReference type="AlphaFoldDB" id="A0A9W4XTZ6"/>
<dbReference type="EMBL" id="CAOQHR010000007">
    <property type="protein sequence ID" value="CAI6337551.1"/>
    <property type="molecule type" value="Genomic_DNA"/>
</dbReference>
<organism evidence="1 2">
    <name type="scientific">Periconia digitata</name>
    <dbReference type="NCBI Taxonomy" id="1303443"/>
    <lineage>
        <taxon>Eukaryota</taxon>
        <taxon>Fungi</taxon>
        <taxon>Dikarya</taxon>
        <taxon>Ascomycota</taxon>
        <taxon>Pezizomycotina</taxon>
        <taxon>Dothideomycetes</taxon>
        <taxon>Pleosporomycetidae</taxon>
        <taxon>Pleosporales</taxon>
        <taxon>Massarineae</taxon>
        <taxon>Periconiaceae</taxon>
        <taxon>Periconia</taxon>
    </lineage>
</organism>
<gene>
    <name evidence="1" type="ORF">PDIGIT_LOCUS10664</name>
</gene>
<keyword evidence="2" id="KW-1185">Reference proteome</keyword>
<name>A0A9W4XTZ6_9PLEO</name>